<evidence type="ECO:0000256" key="4">
    <source>
        <dbReference type="ARBA" id="ARBA00022980"/>
    </source>
</evidence>
<feature type="signal peptide" evidence="11">
    <location>
        <begin position="1"/>
        <end position="17"/>
    </location>
</feature>
<dbReference type="eggNOG" id="KOG4080">
    <property type="taxonomic scope" value="Eukaryota"/>
</dbReference>
<dbReference type="SUPFAM" id="SSF57829">
    <property type="entry name" value="Zn-binding ribosomal proteins"/>
    <property type="match status" value="1"/>
</dbReference>
<evidence type="ECO:0000256" key="6">
    <source>
        <dbReference type="ARBA" id="ARBA00023274"/>
    </source>
</evidence>
<evidence type="ECO:0000256" key="2">
    <source>
        <dbReference type="ARBA" id="ARBA00008560"/>
    </source>
</evidence>
<evidence type="ECO:0000256" key="5">
    <source>
        <dbReference type="ARBA" id="ARBA00023128"/>
    </source>
</evidence>
<protein>
    <recommendedName>
        <fullName evidence="7">Large ribosomal subunit protein bL32m</fullName>
    </recommendedName>
    <alternativeName>
        <fullName evidence="8">39S ribosomal protein L32, mitochondrial</fullName>
    </alternativeName>
</protein>
<dbReference type="KEGG" id="oga:100949053"/>
<dbReference type="GO" id="GO:0003735">
    <property type="term" value="F:structural constituent of ribosome"/>
    <property type="evidence" value="ECO:0007669"/>
    <property type="project" value="InterPro"/>
</dbReference>
<dbReference type="GO" id="GO:0005762">
    <property type="term" value="C:mitochondrial large ribosomal subunit"/>
    <property type="evidence" value="ECO:0007669"/>
    <property type="project" value="Ensembl"/>
</dbReference>
<keyword evidence="3" id="KW-0809">Transit peptide</keyword>
<keyword evidence="13" id="KW-1185">Reference proteome</keyword>
<reference evidence="13" key="1">
    <citation type="submission" date="2011-03" db="EMBL/GenBank/DDBJ databases">
        <title>Version 3 of the genome sequence of Otolemur garnettii (Bushbaby).</title>
        <authorList>
            <consortium name="The Broad Institute Genome Sequencing Platform"/>
            <person name="Di Palma F."/>
            <person name="Johnson J."/>
            <person name="Lander E.S."/>
            <person name="Lindblad-Toh K."/>
            <person name="Jaffe D.B."/>
            <person name="Gnerre S."/>
            <person name="MacCallum I."/>
            <person name="Przybylski D."/>
            <person name="Ribeiro F.J."/>
            <person name="Burton J.N."/>
            <person name="Walker B.J."/>
            <person name="Sharpe T."/>
            <person name="Hall G."/>
        </authorList>
    </citation>
    <scope>NUCLEOTIDE SEQUENCE [LARGE SCALE GENOMIC DNA]</scope>
</reference>
<feature type="region of interest" description="Disordered" evidence="10">
    <location>
        <begin position="165"/>
        <end position="188"/>
    </location>
</feature>
<dbReference type="InParanoid" id="H0XG60"/>
<dbReference type="InterPro" id="IPR011332">
    <property type="entry name" value="Ribosomal_zn-bd"/>
</dbReference>
<evidence type="ECO:0000256" key="9">
    <source>
        <dbReference type="ARBA" id="ARBA00045766"/>
    </source>
</evidence>
<reference evidence="12" key="2">
    <citation type="submission" date="2025-08" db="UniProtKB">
        <authorList>
            <consortium name="Ensembl"/>
        </authorList>
    </citation>
    <scope>IDENTIFICATION</scope>
</reference>
<keyword evidence="4" id="KW-0689">Ribosomal protein</keyword>
<dbReference type="CTD" id="64983"/>
<dbReference type="HOGENOM" id="CLU_116455_1_0_1"/>
<organism evidence="12 13">
    <name type="scientific">Otolemur garnettii</name>
    <name type="common">Small-eared galago</name>
    <name type="synonym">Garnett's greater bushbaby</name>
    <dbReference type="NCBI Taxonomy" id="30611"/>
    <lineage>
        <taxon>Eukaryota</taxon>
        <taxon>Metazoa</taxon>
        <taxon>Chordata</taxon>
        <taxon>Craniata</taxon>
        <taxon>Vertebrata</taxon>
        <taxon>Euteleostomi</taxon>
        <taxon>Mammalia</taxon>
        <taxon>Eutheria</taxon>
        <taxon>Euarchontoglires</taxon>
        <taxon>Primates</taxon>
        <taxon>Strepsirrhini</taxon>
        <taxon>Lorisiformes</taxon>
        <taxon>Galagidae</taxon>
        <taxon>Otolemur</taxon>
    </lineage>
</organism>
<keyword evidence="11" id="KW-0732">Signal</keyword>
<dbReference type="Ensembl" id="ENSOGAT00000016810.1">
    <property type="protein sequence ID" value="ENSOGAP00000015045.1"/>
    <property type="gene ID" value="ENSOGAG00000016806.1"/>
</dbReference>
<comment type="subcellular location">
    <subcellularLocation>
        <location evidence="1">Mitochondrion</location>
    </subcellularLocation>
</comment>
<evidence type="ECO:0000256" key="3">
    <source>
        <dbReference type="ARBA" id="ARBA00022946"/>
    </source>
</evidence>
<dbReference type="EMBL" id="AAQR03137098">
    <property type="status" value="NOT_ANNOTATED_CDS"/>
    <property type="molecule type" value="Genomic_DNA"/>
</dbReference>
<dbReference type="Proteomes" id="UP000005225">
    <property type="component" value="Unassembled WGS sequence"/>
</dbReference>
<dbReference type="GeneTree" id="ENSGT00390000014996"/>
<name>H0XG60_OTOGA</name>
<dbReference type="AlphaFoldDB" id="H0XG60"/>
<dbReference type="Pfam" id="PF01783">
    <property type="entry name" value="Ribosomal_L32p"/>
    <property type="match status" value="1"/>
</dbReference>
<dbReference type="STRING" id="30611.ENSOGAP00000015045"/>
<dbReference type="OMA" id="VLCPHCY"/>
<evidence type="ECO:0000256" key="8">
    <source>
        <dbReference type="ARBA" id="ARBA00042577"/>
    </source>
</evidence>
<comment type="function">
    <text evidence="9">Component of the mitochondrial large ribosomal subunit (mt-LSU). The mitochondrial ribosome (mitoribosome) is a large ribonucleoprotein complex responsible for the synthesis of proteins inside mitochondria.</text>
</comment>
<dbReference type="OrthoDB" id="2014905at2759"/>
<proteinExistence type="inferred from homology"/>
<sequence length="188" mass="21409">MALAMLVLMVPQGPVTRALLRNCWEQLQQKLQQSRPGFPSPSWGPALAVQGPVLFTEPANDTNGSRENSSLLDSIFWMAAPKNRRTIEVNRCRRRNPQKLIKVKNNIDTCPECGHLKQKHVLCGYCYEKVRKETAEIRRQIGKQEGGPFKAPAIETVVLYAGETPQEQDQGKRIIERARKRPSWFTQD</sequence>
<comment type="similarity">
    <text evidence="2">Belongs to the bacterial ribosomal protein bL32 family.</text>
</comment>
<gene>
    <name evidence="12" type="primary">MRPL32</name>
</gene>
<evidence type="ECO:0000256" key="10">
    <source>
        <dbReference type="SAM" id="MobiDB-lite"/>
    </source>
</evidence>
<keyword evidence="6" id="KW-0687">Ribonucleoprotein</keyword>
<dbReference type="RefSeq" id="XP_003797597.1">
    <property type="nucleotide sequence ID" value="XM_003797549.2"/>
</dbReference>
<evidence type="ECO:0000256" key="11">
    <source>
        <dbReference type="SAM" id="SignalP"/>
    </source>
</evidence>
<evidence type="ECO:0000313" key="13">
    <source>
        <dbReference type="Proteomes" id="UP000005225"/>
    </source>
</evidence>
<dbReference type="InterPro" id="IPR051991">
    <property type="entry name" value="Mitoribosomal_protein_bL32"/>
</dbReference>
<evidence type="ECO:0000256" key="7">
    <source>
        <dbReference type="ARBA" id="ARBA00039935"/>
    </source>
</evidence>
<dbReference type="GeneID" id="100949053"/>
<dbReference type="InterPro" id="IPR002677">
    <property type="entry name" value="Ribosomal_bL32"/>
</dbReference>
<dbReference type="FunCoup" id="H0XG60">
    <property type="interactions" value="863"/>
</dbReference>
<accession>H0XG60</accession>
<dbReference type="EMBL" id="AAQR03137099">
    <property type="status" value="NOT_ANNOTATED_CDS"/>
    <property type="molecule type" value="Genomic_DNA"/>
</dbReference>
<evidence type="ECO:0000313" key="12">
    <source>
        <dbReference type="Ensembl" id="ENSOGAP00000015045.1"/>
    </source>
</evidence>
<keyword evidence="5" id="KW-0496">Mitochondrion</keyword>
<feature type="chain" id="PRO_5003545170" description="Large ribosomal subunit protein bL32m" evidence="11">
    <location>
        <begin position="18"/>
        <end position="188"/>
    </location>
</feature>
<reference evidence="12" key="3">
    <citation type="submission" date="2025-09" db="UniProtKB">
        <authorList>
            <consortium name="Ensembl"/>
        </authorList>
    </citation>
    <scope>IDENTIFICATION</scope>
</reference>
<dbReference type="PANTHER" id="PTHR21026:SF2">
    <property type="entry name" value="LARGE RIBOSOMAL SUBUNIT PROTEIN BL32M"/>
    <property type="match status" value="1"/>
</dbReference>
<dbReference type="GO" id="GO:0006412">
    <property type="term" value="P:translation"/>
    <property type="evidence" value="ECO:0007669"/>
    <property type="project" value="InterPro"/>
</dbReference>
<evidence type="ECO:0000256" key="1">
    <source>
        <dbReference type="ARBA" id="ARBA00004173"/>
    </source>
</evidence>
<dbReference type="PANTHER" id="PTHR21026">
    <property type="entry name" value="39S RIBOSOMAL PROTEIN L32, MITOCHONDRIAL"/>
    <property type="match status" value="1"/>
</dbReference>